<keyword evidence="6 20" id="KW-0812">Transmembrane</keyword>
<dbReference type="EMBL" id="BCMY01000006">
    <property type="protein sequence ID" value="GAQ41318.1"/>
    <property type="molecule type" value="Genomic_DNA"/>
</dbReference>
<dbReference type="VEuPathDB" id="FungiDB:An08g00440"/>
<evidence type="ECO:0000256" key="10">
    <source>
        <dbReference type="ARBA" id="ARBA00022989"/>
    </source>
</evidence>
<keyword evidence="9" id="KW-0378">Hydrolase</keyword>
<dbReference type="PROSITE" id="PS00560">
    <property type="entry name" value="CARBOXYPEPT_SER_HIS"/>
    <property type="match status" value="1"/>
</dbReference>
<protein>
    <recommendedName>
        <fullName evidence="17">Pheromone-processing carboxypeptidase KEX1</fullName>
        <ecNumber evidence="15">3.4.16.6</ecNumber>
    </recommendedName>
    <alternativeName>
        <fullName evidence="18">Carboxypeptidase D</fullName>
    </alternativeName>
    <alternativeName>
        <fullName evidence="16">Pheromone-processing carboxypeptidase kex1</fullName>
    </alternativeName>
</protein>
<dbReference type="SUPFAM" id="SSF53474">
    <property type="entry name" value="alpha/beta-Hydrolases"/>
    <property type="match status" value="1"/>
</dbReference>
<dbReference type="CDD" id="cd18090">
    <property type="entry name" value="Arginine_MT_Sfm1"/>
    <property type="match status" value="1"/>
</dbReference>
<keyword evidence="10 20" id="KW-1133">Transmembrane helix</keyword>
<gene>
    <name evidence="21" type="ORF">ABL_04068</name>
</gene>
<evidence type="ECO:0000256" key="1">
    <source>
        <dbReference type="ARBA" id="ARBA00001003"/>
    </source>
</evidence>
<reference evidence="22" key="1">
    <citation type="journal article" date="2016" name="Genome Announc.">
        <title>Draft genome sequence of Aspergillus niger strain An76.</title>
        <authorList>
            <person name="Gong W."/>
            <person name="Cheng Z."/>
            <person name="Zhang H."/>
            <person name="Liu L."/>
            <person name="Gao P."/>
            <person name="Wang L."/>
        </authorList>
    </citation>
    <scope>NUCLEOTIDE SEQUENCE [LARGE SCALE GENOMIC DNA]</scope>
    <source>
        <strain evidence="22">An76</strain>
    </source>
</reference>
<dbReference type="VEuPathDB" id="FungiDB:ATCC64974_106150"/>
<evidence type="ECO:0000256" key="5">
    <source>
        <dbReference type="ARBA" id="ARBA00022670"/>
    </source>
</evidence>
<accession>A0A117DZM8</accession>
<dbReference type="VEuPathDB" id="FungiDB:ASPNIDRAFT2_208486"/>
<dbReference type="OrthoDB" id="443318at2759"/>
<dbReference type="VEuPathDB" id="FungiDB:An08g00430"/>
<keyword evidence="7" id="KW-0053">Apoptosis</keyword>
<dbReference type="VEuPathDB" id="FungiDB:ATCC64974_106160"/>
<dbReference type="PRINTS" id="PR00724">
    <property type="entry name" value="CRBOXYPTASEC"/>
</dbReference>
<evidence type="ECO:0000256" key="11">
    <source>
        <dbReference type="ARBA" id="ARBA00023034"/>
    </source>
</evidence>
<comment type="similarity">
    <text evidence="3">Belongs to the peptidase S10 family.</text>
</comment>
<dbReference type="InterPro" id="IPR007364">
    <property type="entry name" value="SFM1-like"/>
</dbReference>
<evidence type="ECO:0000313" key="22">
    <source>
        <dbReference type="Proteomes" id="UP000068243"/>
    </source>
</evidence>
<dbReference type="InterPro" id="IPR001563">
    <property type="entry name" value="Peptidase_S10"/>
</dbReference>
<sequence>MSAQGSEPVTIVVEHLDPELGAWSALEYGCIARESHAAGSKFLLSSVPTSLQMPEDLAATPGLGVEHRSVEQIFADRKSRVCLLDPAATVELSPADADTFDVFLFGGILGDDPPRDRTSELRKKGYAGRRLGPKQMTTDTAVRVTRMVVHEKVPLEQIQYIDYPEILINEHERTEMPFRYVKGDDGEPIMPKGMVDLIKKDADQGIDDLRDFNPTWDRFLRAFFGTIYYYPGHPPPPPPPPPYLSPNRLHMVSLSFRGETTSIPSMASWLISTLLFLSPSLVSAKSAADYYVHSLPGAPEGPLLKMHAGHIEVDPQNNGNLFFWHYQNRHIANRQRTVIWLNGGPGCSSMDGALMEVGPYRLKDNETLTYNEGSWDEFANLLFVDQPVGTGFSYVNTDSYLHELDEMSAQFIVFLEEWFRLFPEYERDDIYIAGESYAGQHIPYIAKAIQERNKNVQGKTIASWNLKGLLIGNGWISPNEQYMSYLPYAYEEGLIKEGSRVAKELEVLQSVCKSRLETGKNKVHLNDCEKVMNALLDKTVEDNQCLNMYDIRLRDTTDACGMNWPTDLEDVKPYLQREDVVKALNINPEKKSGWVECSGAVSSAFNPQKSPPSVQLLPGLLESGLQILLFSGDKDLICNHVGTEQLINNMKWNGGTGFETSPGVWAPRHDWSFEGEPAGIYQYARNLTYVLIYNASHMVPYDLPRQSRDMLDRFMNVDIASIGGSPADSRIDGEKLPQTSVGGHPNSTAAEEQEKERIKETEWKAYAKSGEAVLVVVIIGVLVWGFFIWRSRRRHQGYRGVWHKDMSGSSVLERFHNKRTGGADVEAGDFDEAELDDLHSPDLEREHYAVGDDSDEDDISRQHSRQASRAGGNHNLS</sequence>
<evidence type="ECO:0000256" key="17">
    <source>
        <dbReference type="ARBA" id="ARBA00040628"/>
    </source>
</evidence>
<evidence type="ECO:0000256" key="13">
    <source>
        <dbReference type="ARBA" id="ARBA00023180"/>
    </source>
</evidence>
<evidence type="ECO:0000256" key="9">
    <source>
        <dbReference type="ARBA" id="ARBA00022801"/>
    </source>
</evidence>
<comment type="subcellular location">
    <subcellularLocation>
        <location evidence="2">Golgi apparatus</location>
        <location evidence="2">trans-Golgi network membrane</location>
        <topology evidence="2">Single-pass type I membrane protein</topology>
    </subcellularLocation>
</comment>
<evidence type="ECO:0000256" key="4">
    <source>
        <dbReference type="ARBA" id="ARBA00022645"/>
    </source>
</evidence>
<evidence type="ECO:0000256" key="3">
    <source>
        <dbReference type="ARBA" id="ARBA00009431"/>
    </source>
</evidence>
<dbReference type="VEuPathDB" id="FungiDB:M747DRAFT_231464"/>
<feature type="compositionally biased region" description="Polar residues" evidence="19">
    <location>
        <begin position="737"/>
        <end position="750"/>
    </location>
</feature>
<dbReference type="EC" id="3.4.16.6" evidence="15"/>
<dbReference type="Pfam" id="PF04252">
    <property type="entry name" value="SFM1-like"/>
    <property type="match status" value="1"/>
</dbReference>
<comment type="catalytic activity">
    <reaction evidence="1">
        <text>Preferential release of a C-terminal arginine or lysine residue.</text>
        <dbReference type="EC" id="3.4.16.6"/>
    </reaction>
</comment>
<evidence type="ECO:0000256" key="16">
    <source>
        <dbReference type="ARBA" id="ARBA00040403"/>
    </source>
</evidence>
<evidence type="ECO:0000256" key="2">
    <source>
        <dbReference type="ARBA" id="ARBA00004393"/>
    </source>
</evidence>
<dbReference type="GO" id="GO:0004185">
    <property type="term" value="F:serine-type carboxypeptidase activity"/>
    <property type="evidence" value="ECO:0007669"/>
    <property type="project" value="UniProtKB-EC"/>
</dbReference>
<dbReference type="InterPro" id="IPR033124">
    <property type="entry name" value="Ser_caboxypep_his_AS"/>
</dbReference>
<dbReference type="Pfam" id="PF00450">
    <property type="entry name" value="Peptidase_S10"/>
    <property type="match status" value="1"/>
</dbReference>
<keyword evidence="13" id="KW-0325">Glycoprotein</keyword>
<dbReference type="InterPro" id="IPR018202">
    <property type="entry name" value="Ser_caboxypep_ser_AS"/>
</dbReference>
<feature type="transmembrane region" description="Helical" evidence="20">
    <location>
        <begin position="772"/>
        <end position="789"/>
    </location>
</feature>
<dbReference type="GO" id="GO:0035241">
    <property type="term" value="F:protein-arginine omega-N monomethyltransferase activity"/>
    <property type="evidence" value="ECO:0007669"/>
    <property type="project" value="TreeGrafter"/>
</dbReference>
<evidence type="ECO:0000256" key="14">
    <source>
        <dbReference type="ARBA" id="ARBA00037042"/>
    </source>
</evidence>
<dbReference type="Gene3D" id="3.40.50.1820">
    <property type="entry name" value="alpha/beta hydrolase"/>
    <property type="match status" value="1"/>
</dbReference>
<proteinExistence type="inferred from homology"/>
<keyword evidence="12 20" id="KW-0472">Membrane</keyword>
<dbReference type="InterPro" id="IPR029058">
    <property type="entry name" value="AB_hydrolase_fold"/>
</dbReference>
<organism evidence="21 22">
    <name type="scientific">Aspergillus niger</name>
    <dbReference type="NCBI Taxonomy" id="5061"/>
    <lineage>
        <taxon>Eukaryota</taxon>
        <taxon>Fungi</taxon>
        <taxon>Dikarya</taxon>
        <taxon>Ascomycota</taxon>
        <taxon>Pezizomycotina</taxon>
        <taxon>Eurotiomycetes</taxon>
        <taxon>Eurotiomycetidae</taxon>
        <taxon>Eurotiales</taxon>
        <taxon>Aspergillaceae</taxon>
        <taxon>Aspergillus</taxon>
        <taxon>Aspergillus subgen. Circumdati</taxon>
    </lineage>
</organism>
<dbReference type="PROSITE" id="PS00131">
    <property type="entry name" value="CARBOXYPEPT_SER_SER"/>
    <property type="match status" value="1"/>
</dbReference>
<evidence type="ECO:0000313" key="21">
    <source>
        <dbReference type="EMBL" id="GAQ41318.1"/>
    </source>
</evidence>
<evidence type="ECO:0000256" key="18">
    <source>
        <dbReference type="ARBA" id="ARBA00042717"/>
    </source>
</evidence>
<evidence type="ECO:0000256" key="15">
    <source>
        <dbReference type="ARBA" id="ARBA00038895"/>
    </source>
</evidence>
<keyword evidence="5" id="KW-0645">Protease</keyword>
<comment type="caution">
    <text evidence="21">The sequence shown here is derived from an EMBL/GenBank/DDBJ whole genome shotgun (WGS) entry which is preliminary data.</text>
</comment>
<feature type="compositionally biased region" description="Basic and acidic residues" evidence="19">
    <location>
        <begin position="838"/>
        <end position="850"/>
    </location>
</feature>
<evidence type="ECO:0000256" key="12">
    <source>
        <dbReference type="ARBA" id="ARBA00023136"/>
    </source>
</evidence>
<feature type="region of interest" description="Disordered" evidence="19">
    <location>
        <begin position="838"/>
        <end position="877"/>
    </location>
</feature>
<dbReference type="Proteomes" id="UP000068243">
    <property type="component" value="Unassembled WGS sequence"/>
</dbReference>
<dbReference type="GO" id="GO:0006915">
    <property type="term" value="P:apoptotic process"/>
    <property type="evidence" value="ECO:0007669"/>
    <property type="project" value="UniProtKB-KW"/>
</dbReference>
<dbReference type="PANTHER" id="PTHR35517:SF1">
    <property type="entry name" value="PROTEIN ARGININE N-METHYLTRANSFERASE SFM1"/>
    <property type="match status" value="1"/>
</dbReference>
<dbReference type="GO" id="GO:0006508">
    <property type="term" value="P:proteolysis"/>
    <property type="evidence" value="ECO:0007669"/>
    <property type="project" value="UniProtKB-KW"/>
</dbReference>
<evidence type="ECO:0000256" key="6">
    <source>
        <dbReference type="ARBA" id="ARBA00022692"/>
    </source>
</evidence>
<name>A0A117DZM8_ASPNG</name>
<dbReference type="PANTHER" id="PTHR35517">
    <property type="entry name" value="PROTEIN ARGININE N-METHYLTRANSFERASE SFM1"/>
    <property type="match status" value="1"/>
</dbReference>
<dbReference type="OMA" id="FGTIYYY"/>
<evidence type="ECO:0000256" key="19">
    <source>
        <dbReference type="SAM" id="MobiDB-lite"/>
    </source>
</evidence>
<keyword evidence="8" id="KW-0732">Signal</keyword>
<feature type="region of interest" description="Disordered" evidence="19">
    <location>
        <begin position="725"/>
        <end position="756"/>
    </location>
</feature>
<comment type="function">
    <text evidence="14">Protease with a carboxypeptidase B-like function involved in the C-terminal processing of the lysine and arginine residues from protein precursors. Promotes cell fusion and is involved in the programmed cell death.</text>
</comment>
<evidence type="ECO:0000256" key="7">
    <source>
        <dbReference type="ARBA" id="ARBA00022703"/>
    </source>
</evidence>
<evidence type="ECO:0000256" key="20">
    <source>
        <dbReference type="SAM" id="Phobius"/>
    </source>
</evidence>
<dbReference type="AlphaFoldDB" id="A0A117DZM8"/>
<dbReference type="FunFam" id="3.40.50.1820:FF:000121">
    <property type="entry name" value="Carboxypeptidase D"/>
    <property type="match status" value="1"/>
</dbReference>
<keyword evidence="4 21" id="KW-0121">Carboxypeptidase</keyword>
<evidence type="ECO:0000256" key="8">
    <source>
        <dbReference type="ARBA" id="ARBA00022729"/>
    </source>
</evidence>
<keyword evidence="11" id="KW-0333">Golgi apparatus</keyword>
<dbReference type="GO" id="GO:0005794">
    <property type="term" value="C:Golgi apparatus"/>
    <property type="evidence" value="ECO:0007669"/>
    <property type="project" value="UniProtKB-SubCell"/>
</dbReference>
<dbReference type="PaxDb" id="5061-CADANGAP00006239"/>